<name>A0A9P8CEP8_9HELO</name>
<evidence type="ECO:0000313" key="6">
    <source>
        <dbReference type="Proteomes" id="UP000887226"/>
    </source>
</evidence>
<dbReference type="Pfam" id="PF02892">
    <property type="entry name" value="zf-BED"/>
    <property type="match status" value="1"/>
</dbReference>
<dbReference type="OrthoDB" id="5102297at2759"/>
<dbReference type="InterPro" id="IPR003656">
    <property type="entry name" value="Znf_BED"/>
</dbReference>
<accession>A0A9P8CEP8</accession>
<evidence type="ECO:0000256" key="1">
    <source>
        <dbReference type="ARBA" id="ARBA00022723"/>
    </source>
</evidence>
<keyword evidence="3" id="KW-0862">Zinc</keyword>
<reference evidence="5" key="1">
    <citation type="journal article" date="2021" name="IMA Fungus">
        <title>Genomic characterization of three marine fungi, including Emericellopsis atlantica sp. nov. with signatures of a generalist lifestyle and marine biomass degradation.</title>
        <authorList>
            <person name="Hagestad O.C."/>
            <person name="Hou L."/>
            <person name="Andersen J.H."/>
            <person name="Hansen E.H."/>
            <person name="Altermark B."/>
            <person name="Li C."/>
            <person name="Kuhnert E."/>
            <person name="Cox R.J."/>
            <person name="Crous P.W."/>
            <person name="Spatafora J.W."/>
            <person name="Lail K."/>
            <person name="Amirebrahimi M."/>
            <person name="Lipzen A."/>
            <person name="Pangilinan J."/>
            <person name="Andreopoulos W."/>
            <person name="Hayes R.D."/>
            <person name="Ng V."/>
            <person name="Grigoriev I.V."/>
            <person name="Jackson S.A."/>
            <person name="Sutton T.D.S."/>
            <person name="Dobson A.D.W."/>
            <person name="Rama T."/>
        </authorList>
    </citation>
    <scope>NUCLEOTIDE SEQUENCE</scope>
    <source>
        <strain evidence="5">TRa3180A</strain>
    </source>
</reference>
<organism evidence="5 6">
    <name type="scientific">Calycina marina</name>
    <dbReference type="NCBI Taxonomy" id="1763456"/>
    <lineage>
        <taxon>Eukaryota</taxon>
        <taxon>Fungi</taxon>
        <taxon>Dikarya</taxon>
        <taxon>Ascomycota</taxon>
        <taxon>Pezizomycotina</taxon>
        <taxon>Leotiomycetes</taxon>
        <taxon>Helotiales</taxon>
        <taxon>Pezizellaceae</taxon>
        <taxon>Calycina</taxon>
    </lineage>
</organism>
<feature type="non-terminal residue" evidence="5">
    <location>
        <position position="1"/>
    </location>
</feature>
<proteinExistence type="predicted"/>
<dbReference type="AlphaFoldDB" id="A0A9P8CEP8"/>
<evidence type="ECO:0000313" key="5">
    <source>
        <dbReference type="EMBL" id="KAG9244348.1"/>
    </source>
</evidence>
<dbReference type="GO" id="GO:0003677">
    <property type="term" value="F:DNA binding"/>
    <property type="evidence" value="ECO:0007669"/>
    <property type="project" value="InterPro"/>
</dbReference>
<dbReference type="EMBL" id="MU253912">
    <property type="protein sequence ID" value="KAG9244348.1"/>
    <property type="molecule type" value="Genomic_DNA"/>
</dbReference>
<gene>
    <name evidence="5" type="ORF">BJ878DRAFT_506669</name>
</gene>
<comment type="caution">
    <text evidence="5">The sequence shown here is derived from an EMBL/GenBank/DDBJ whole genome shotgun (WGS) entry which is preliminary data.</text>
</comment>
<evidence type="ECO:0000256" key="2">
    <source>
        <dbReference type="ARBA" id="ARBA00022771"/>
    </source>
</evidence>
<sequence length="150" mass="17281">REDYKYYDEIAREQWRCALCYTNYLVSGGTRCIKVHLNNKHNITEDSPTDARAKIIQSSIQAAMDNAILNPQRRRDLNPSQATTAIPLDGDTLEVLYVKFIAACNMPLRLVECAEFRAFLTYLNSGVDKYLSITHNTIVKLVLRQYNFEK</sequence>
<dbReference type="Proteomes" id="UP000887226">
    <property type="component" value="Unassembled WGS sequence"/>
</dbReference>
<dbReference type="GO" id="GO:0008270">
    <property type="term" value="F:zinc ion binding"/>
    <property type="evidence" value="ECO:0007669"/>
    <property type="project" value="UniProtKB-KW"/>
</dbReference>
<keyword evidence="6" id="KW-1185">Reference proteome</keyword>
<feature type="domain" description="BED-type" evidence="4">
    <location>
        <begin position="4"/>
        <end position="42"/>
    </location>
</feature>
<evidence type="ECO:0000256" key="3">
    <source>
        <dbReference type="ARBA" id="ARBA00022833"/>
    </source>
</evidence>
<protein>
    <recommendedName>
        <fullName evidence="4">BED-type domain-containing protein</fullName>
    </recommendedName>
</protein>
<keyword evidence="2" id="KW-0863">Zinc-finger</keyword>
<evidence type="ECO:0000259" key="4">
    <source>
        <dbReference type="Pfam" id="PF02892"/>
    </source>
</evidence>
<keyword evidence="1" id="KW-0479">Metal-binding</keyword>